<dbReference type="Proteomes" id="UP000238825">
    <property type="component" value="Chromosome"/>
</dbReference>
<evidence type="ECO:0000313" key="12">
    <source>
        <dbReference type="Proteomes" id="UP000238825"/>
    </source>
</evidence>
<evidence type="ECO:0000256" key="3">
    <source>
        <dbReference type="ARBA" id="ARBA00022448"/>
    </source>
</evidence>
<proteinExistence type="inferred from homology"/>
<organism evidence="10 12">
    <name type="scientific">Lysinibacillus sphaericus</name>
    <name type="common">Bacillus sphaericus</name>
    <dbReference type="NCBI Taxonomy" id="1421"/>
    <lineage>
        <taxon>Bacteria</taxon>
        <taxon>Bacillati</taxon>
        <taxon>Bacillota</taxon>
        <taxon>Bacilli</taxon>
        <taxon>Bacillales</taxon>
        <taxon>Bacillaceae</taxon>
        <taxon>Lysinibacillus</taxon>
    </lineage>
</organism>
<feature type="transmembrane region" description="Helical" evidence="9">
    <location>
        <begin position="277"/>
        <end position="295"/>
    </location>
</feature>
<dbReference type="GO" id="GO:0015818">
    <property type="term" value="P:isoleucine transport"/>
    <property type="evidence" value="ECO:0007669"/>
    <property type="project" value="TreeGrafter"/>
</dbReference>
<comment type="subcellular location">
    <subcellularLocation>
        <location evidence="1 9">Cell membrane</location>
        <topology evidence="1 9">Multi-pass membrane protein</topology>
    </subcellularLocation>
</comment>
<evidence type="ECO:0000256" key="9">
    <source>
        <dbReference type="RuleBase" id="RU362122"/>
    </source>
</evidence>
<dbReference type="NCBIfam" id="TIGR00796">
    <property type="entry name" value="livcs"/>
    <property type="match status" value="1"/>
</dbReference>
<dbReference type="GO" id="GO:0015820">
    <property type="term" value="P:L-leucine transport"/>
    <property type="evidence" value="ECO:0007669"/>
    <property type="project" value="TreeGrafter"/>
</dbReference>
<keyword evidence="4" id="KW-1003">Cell membrane</keyword>
<dbReference type="GO" id="GO:0015190">
    <property type="term" value="F:L-leucine transmembrane transporter activity"/>
    <property type="evidence" value="ECO:0007669"/>
    <property type="project" value="TreeGrafter"/>
</dbReference>
<reference evidence="11 13" key="2">
    <citation type="submission" date="2018-06" db="EMBL/GenBank/DDBJ databases">
        <authorList>
            <consortium name="Pathogen Informatics"/>
            <person name="Doyle S."/>
        </authorList>
    </citation>
    <scope>NUCLEOTIDE SEQUENCE [LARGE SCALE GENOMIC DNA]</scope>
    <source>
        <strain evidence="11 13">NCTC10338</strain>
    </source>
</reference>
<dbReference type="Proteomes" id="UP000255295">
    <property type="component" value="Unassembled WGS sequence"/>
</dbReference>
<dbReference type="AlphaFoldDB" id="A0A2S0K1U7"/>
<dbReference type="Pfam" id="PF05525">
    <property type="entry name" value="Branch_AA_trans"/>
    <property type="match status" value="1"/>
</dbReference>
<dbReference type="Gene3D" id="1.20.1740.10">
    <property type="entry name" value="Amino acid/polyamine transporter I"/>
    <property type="match status" value="1"/>
</dbReference>
<sequence length="449" mass="48866">MQKKIPFSTYAVIGTMLFGLYFGAGNLIFPIQLGQLAGTNFWFALVGFLVTAIGLPFLGILAIGLSGSNGLRDLASRIHPLFGVIFSLALYLTIGPFFAIPRTATVPFVVGFEPYINAEHTTMLLALFSFIFFAIVYYFSLNPAKIMDYIGKVLTPAFLVVLFILIIISIVKPMGHFQQPIGDYIQSSFMTGFKEGYNTMDALASLAFGIVVINAIKNAGITDRKEIAKATWKSGIFAMALMTLIYGLITYMGASSIESIGTFDNGGLIFAAVADHYFGSFGAILLAVIIVLACLKTSIGLITSCSEFFHEVFPKVSYKMFVLLLCVVSFSIANFGLNNIIQFAIPVLMFLYPLAIVLILLALSSSLFNNKQAVYASAMFLTFFVSLIDGYKALVISIPGAQLSLLDTVEQLFSDVLPLYDIDLGWILPAMIGVVIGLILPSKQTKIIH</sequence>
<comment type="similarity">
    <text evidence="2 9">Belongs to the branched chain amino acid transporter family.</text>
</comment>
<evidence type="ECO:0000256" key="7">
    <source>
        <dbReference type="ARBA" id="ARBA00022989"/>
    </source>
</evidence>
<keyword evidence="8 9" id="KW-0472">Membrane</keyword>
<evidence type="ECO:0000256" key="1">
    <source>
        <dbReference type="ARBA" id="ARBA00004651"/>
    </source>
</evidence>
<feature type="transmembrane region" description="Helical" evidence="9">
    <location>
        <begin position="7"/>
        <end position="29"/>
    </location>
</feature>
<dbReference type="PANTHER" id="PTHR30588:SF0">
    <property type="entry name" value="BRANCHED-CHAIN AMINO ACID PERMEASE BRNQ"/>
    <property type="match status" value="1"/>
</dbReference>
<feature type="transmembrane region" description="Helical" evidence="9">
    <location>
        <begin position="316"/>
        <end position="337"/>
    </location>
</feature>
<dbReference type="GeneID" id="48277337"/>
<feature type="transmembrane region" description="Helical" evidence="9">
    <location>
        <begin position="418"/>
        <end position="440"/>
    </location>
</feature>
<protein>
    <recommendedName>
        <fullName evidence="9">Branched-chain amino acid transport system carrier protein</fullName>
    </recommendedName>
</protein>
<evidence type="ECO:0000256" key="8">
    <source>
        <dbReference type="ARBA" id="ARBA00023136"/>
    </source>
</evidence>
<dbReference type="RefSeq" id="WP_024363504.1">
    <property type="nucleotide sequence ID" value="NZ_BJNS01000001.1"/>
</dbReference>
<evidence type="ECO:0000256" key="4">
    <source>
        <dbReference type="ARBA" id="ARBA00022475"/>
    </source>
</evidence>
<accession>A0A2S0K1U7</accession>
<keyword evidence="7 9" id="KW-1133">Transmembrane helix</keyword>
<feature type="transmembrane region" description="Helical" evidence="9">
    <location>
        <begin position="153"/>
        <end position="171"/>
    </location>
</feature>
<comment type="function">
    <text evidence="9">Component of the transport system for branched-chain amino acids.</text>
</comment>
<keyword evidence="6 9" id="KW-0029">Amino-acid transport</keyword>
<feature type="transmembrane region" description="Helical" evidence="9">
    <location>
        <begin position="236"/>
        <end position="257"/>
    </location>
</feature>
<evidence type="ECO:0000313" key="13">
    <source>
        <dbReference type="Proteomes" id="UP000255295"/>
    </source>
</evidence>
<evidence type="ECO:0000256" key="2">
    <source>
        <dbReference type="ARBA" id="ARBA00008540"/>
    </source>
</evidence>
<reference evidence="10 12" key="1">
    <citation type="submission" date="2017-03" db="EMBL/GenBank/DDBJ databases">
        <title>The whole genome sequencing and assembly of Lysinibacillus sphaericus DSM 28T strain.</title>
        <authorList>
            <person name="Lee Y.-J."/>
            <person name="Yi H."/>
            <person name="Bahn Y.-S."/>
            <person name="Kim J.F."/>
            <person name="Lee D.-W."/>
        </authorList>
    </citation>
    <scope>NUCLEOTIDE SEQUENCE [LARGE SCALE GENOMIC DNA]</scope>
    <source>
        <strain evidence="10 12">DSM 28</strain>
    </source>
</reference>
<dbReference type="GO" id="GO:0015188">
    <property type="term" value="F:L-isoleucine transmembrane transporter activity"/>
    <property type="evidence" value="ECO:0007669"/>
    <property type="project" value="TreeGrafter"/>
</dbReference>
<name>A0A2S0K1U7_LYSSH</name>
<feature type="transmembrane region" description="Helical" evidence="9">
    <location>
        <begin position="41"/>
        <end position="66"/>
    </location>
</feature>
<keyword evidence="5 9" id="KW-0812">Transmembrane</keyword>
<feature type="transmembrane region" description="Helical" evidence="9">
    <location>
        <begin position="343"/>
        <end position="363"/>
    </location>
</feature>
<evidence type="ECO:0000256" key="6">
    <source>
        <dbReference type="ARBA" id="ARBA00022970"/>
    </source>
</evidence>
<dbReference type="GO" id="GO:0005886">
    <property type="term" value="C:plasma membrane"/>
    <property type="evidence" value="ECO:0007669"/>
    <property type="project" value="UniProtKB-SubCell"/>
</dbReference>
<dbReference type="InterPro" id="IPR004685">
    <property type="entry name" value="Brnchd-chn_aa_trnsp_Livcs"/>
</dbReference>
<dbReference type="PANTHER" id="PTHR30588">
    <property type="entry name" value="BRANCHED-CHAIN AMINO ACID TRANSPORT SYSTEM 2 CARRIER PROTEIN"/>
    <property type="match status" value="1"/>
</dbReference>
<evidence type="ECO:0000313" key="10">
    <source>
        <dbReference type="EMBL" id="AVK97321.1"/>
    </source>
</evidence>
<evidence type="ECO:0000313" key="11">
    <source>
        <dbReference type="EMBL" id="SUV16785.1"/>
    </source>
</evidence>
<feature type="transmembrane region" description="Helical" evidence="9">
    <location>
        <begin position="78"/>
        <end position="100"/>
    </location>
</feature>
<feature type="transmembrane region" description="Helical" evidence="9">
    <location>
        <begin position="197"/>
        <end position="216"/>
    </location>
</feature>
<keyword evidence="3 9" id="KW-0813">Transport</keyword>
<gene>
    <name evidence="11" type="primary">brnQ_2</name>
    <name evidence="10" type="ORF">LS41612_14140</name>
    <name evidence="11" type="ORF">NCTC10338_01870</name>
</gene>
<feature type="transmembrane region" description="Helical" evidence="9">
    <location>
        <begin position="375"/>
        <end position="398"/>
    </location>
</feature>
<dbReference type="EMBL" id="CP019980">
    <property type="protein sequence ID" value="AVK97321.1"/>
    <property type="molecule type" value="Genomic_DNA"/>
</dbReference>
<dbReference type="EMBL" id="UFSZ01000001">
    <property type="protein sequence ID" value="SUV16785.1"/>
    <property type="molecule type" value="Genomic_DNA"/>
</dbReference>
<evidence type="ECO:0000256" key="5">
    <source>
        <dbReference type="ARBA" id="ARBA00022692"/>
    </source>
</evidence>
<dbReference type="GO" id="GO:0005304">
    <property type="term" value="F:L-valine transmembrane transporter activity"/>
    <property type="evidence" value="ECO:0007669"/>
    <property type="project" value="TreeGrafter"/>
</dbReference>
<feature type="transmembrane region" description="Helical" evidence="9">
    <location>
        <begin position="120"/>
        <end position="141"/>
    </location>
</feature>